<dbReference type="PANTHER" id="PTHR12875:SF0">
    <property type="entry name" value="GOLGI TO ER TRAFFIC PROTEIN 4 HOMOLOG"/>
    <property type="match status" value="1"/>
</dbReference>
<sequence>MELQSIPGGNGGYELHQKLRTKAVRLLRKNKFDETIEMLTDGCIQLLDMNEEGSACDLAEYLLDVYVKANVPINDESRNRIITILSKTSSPMWRRKSIAAAVKWSVSACHHPLGDEKLRLFLAELLCKGHQYYEAESHFIAACAFSTMAAEPFAKMLLEWNTKYAAALSNADPSGPSKDSIERVLVGTFALRGWIPILLLQVPESASAFLRAYVEAAIAQHPALLLPVKPNPREYKSPAKVSTYAVEIFMTANPALNLSQQAVALVCDVQSKDGAVPEEIRVSWQMLLRQIVQEGILTGMESAFELLSSLSSVYFGMQPPRRQMDALSSMFSGMLGGSSADSKSEDAKFNIRQLPKPSEPSSKKTAGTNSESAPSTSEADQLVDDEMD</sequence>
<dbReference type="AlphaFoldDB" id="A0A1M8A8H4"/>
<organism evidence="3 4">
    <name type="scientific">Malassezia sympodialis (strain ATCC 42132)</name>
    <name type="common">Atopic eczema-associated yeast</name>
    <dbReference type="NCBI Taxonomy" id="1230383"/>
    <lineage>
        <taxon>Eukaryota</taxon>
        <taxon>Fungi</taxon>
        <taxon>Dikarya</taxon>
        <taxon>Basidiomycota</taxon>
        <taxon>Ustilaginomycotina</taxon>
        <taxon>Malasseziomycetes</taxon>
        <taxon>Malasseziales</taxon>
        <taxon>Malasseziaceae</taxon>
        <taxon>Malassezia</taxon>
    </lineage>
</organism>
<gene>
    <name evidence="3" type="ORF">MSYG_3133</name>
</gene>
<dbReference type="EMBL" id="LT671824">
    <property type="protein sequence ID" value="SHO78785.1"/>
    <property type="molecule type" value="Genomic_DNA"/>
</dbReference>
<accession>A0A1M8A8H4</accession>
<comment type="similarity">
    <text evidence="1">Belongs to the GET4 family.</text>
</comment>
<evidence type="ECO:0000313" key="4">
    <source>
        <dbReference type="Proteomes" id="UP000186303"/>
    </source>
</evidence>
<keyword evidence="4" id="KW-1185">Reference proteome</keyword>
<dbReference type="Gene3D" id="1.25.40.10">
    <property type="entry name" value="Tetratricopeptide repeat domain"/>
    <property type="match status" value="1"/>
</dbReference>
<dbReference type="PANTHER" id="PTHR12875">
    <property type="entry name" value="GOLGI TO ER TRAFFIC PROTEIN 4 HOMOLOG"/>
    <property type="match status" value="1"/>
</dbReference>
<name>A0A1M8A8H4_MALS4</name>
<dbReference type="Pfam" id="PF04190">
    <property type="entry name" value="GET4"/>
    <property type="match status" value="1"/>
</dbReference>
<protein>
    <submittedName>
        <fullName evidence="3">Similar to S.cerevisiae protein GET4 (Protein involved in inserting tail-anchored proteins into ER membranes)</fullName>
    </submittedName>
</protein>
<reference evidence="4" key="1">
    <citation type="journal article" date="2017" name="Nucleic Acids Res.">
        <title>Proteogenomics produces comprehensive and highly accurate protein-coding gene annotation in a complete genome assembly of Malassezia sympodialis.</title>
        <authorList>
            <person name="Zhu Y."/>
            <person name="Engstroem P.G."/>
            <person name="Tellgren-Roth C."/>
            <person name="Baudo C.D."/>
            <person name="Kennell J.C."/>
            <person name="Sun S."/>
            <person name="Billmyre R.B."/>
            <person name="Schroeder M.S."/>
            <person name="Andersson A."/>
            <person name="Holm T."/>
            <person name="Sigurgeirsson B."/>
            <person name="Wu G."/>
            <person name="Sankaranarayanan S.R."/>
            <person name="Siddharthan R."/>
            <person name="Sanyal K."/>
            <person name="Lundeberg J."/>
            <person name="Nystedt B."/>
            <person name="Boekhout T."/>
            <person name="Dawson T.L. Jr."/>
            <person name="Heitman J."/>
            <person name="Scheynius A."/>
            <person name="Lehtioe J."/>
        </authorList>
    </citation>
    <scope>NUCLEOTIDE SEQUENCE [LARGE SCALE GENOMIC DNA]</scope>
    <source>
        <strain evidence="4">ATCC 42132</strain>
    </source>
</reference>
<dbReference type="STRING" id="1230383.A0A1M8A8H4"/>
<dbReference type="GO" id="GO:0045048">
    <property type="term" value="P:protein insertion into ER membrane"/>
    <property type="evidence" value="ECO:0007669"/>
    <property type="project" value="InterPro"/>
</dbReference>
<evidence type="ECO:0000256" key="1">
    <source>
        <dbReference type="ARBA" id="ARBA00005351"/>
    </source>
</evidence>
<evidence type="ECO:0000256" key="2">
    <source>
        <dbReference type="SAM" id="MobiDB-lite"/>
    </source>
</evidence>
<proteinExistence type="inferred from homology"/>
<dbReference type="VEuPathDB" id="FungiDB:MSYG_3133"/>
<dbReference type="InterPro" id="IPR011990">
    <property type="entry name" value="TPR-like_helical_dom_sf"/>
</dbReference>
<dbReference type="InterPro" id="IPR007317">
    <property type="entry name" value="GET4"/>
</dbReference>
<dbReference type="OMA" id="EAESHFI"/>
<feature type="compositionally biased region" description="Polar residues" evidence="2">
    <location>
        <begin position="359"/>
        <end position="379"/>
    </location>
</feature>
<dbReference type="Proteomes" id="UP000186303">
    <property type="component" value="Chromosome 4"/>
</dbReference>
<dbReference type="OrthoDB" id="10252405at2759"/>
<dbReference type="GO" id="GO:0005829">
    <property type="term" value="C:cytosol"/>
    <property type="evidence" value="ECO:0007669"/>
    <property type="project" value="TreeGrafter"/>
</dbReference>
<evidence type="ECO:0000313" key="3">
    <source>
        <dbReference type="EMBL" id="SHO78785.1"/>
    </source>
</evidence>
<feature type="region of interest" description="Disordered" evidence="2">
    <location>
        <begin position="335"/>
        <end position="388"/>
    </location>
</feature>